<dbReference type="EMBL" id="KV425563">
    <property type="protein sequence ID" value="KZT27201.1"/>
    <property type="molecule type" value="Genomic_DNA"/>
</dbReference>
<feature type="compositionally biased region" description="Polar residues" evidence="1">
    <location>
        <begin position="432"/>
        <end position="461"/>
    </location>
</feature>
<protein>
    <recommendedName>
        <fullName evidence="2">BTB domain-containing protein</fullName>
    </recommendedName>
</protein>
<gene>
    <name evidence="3" type="ORF">NEOLEDRAFT_1131230</name>
</gene>
<dbReference type="SUPFAM" id="SSF54695">
    <property type="entry name" value="POZ domain"/>
    <property type="match status" value="1"/>
</dbReference>
<organism evidence="3 4">
    <name type="scientific">Neolentinus lepideus HHB14362 ss-1</name>
    <dbReference type="NCBI Taxonomy" id="1314782"/>
    <lineage>
        <taxon>Eukaryota</taxon>
        <taxon>Fungi</taxon>
        <taxon>Dikarya</taxon>
        <taxon>Basidiomycota</taxon>
        <taxon>Agaricomycotina</taxon>
        <taxon>Agaricomycetes</taxon>
        <taxon>Gloeophyllales</taxon>
        <taxon>Gloeophyllaceae</taxon>
        <taxon>Neolentinus</taxon>
    </lineage>
</organism>
<evidence type="ECO:0000259" key="2">
    <source>
        <dbReference type="PROSITE" id="PS50097"/>
    </source>
</evidence>
<feature type="domain" description="BTB" evidence="2">
    <location>
        <begin position="199"/>
        <end position="267"/>
    </location>
</feature>
<feature type="region of interest" description="Disordered" evidence="1">
    <location>
        <begin position="492"/>
        <end position="512"/>
    </location>
</feature>
<feature type="region of interest" description="Disordered" evidence="1">
    <location>
        <begin position="28"/>
        <end position="84"/>
    </location>
</feature>
<dbReference type="PROSITE" id="PS50097">
    <property type="entry name" value="BTB"/>
    <property type="match status" value="1"/>
</dbReference>
<reference evidence="3 4" key="1">
    <citation type="journal article" date="2016" name="Mol. Biol. Evol.">
        <title>Comparative Genomics of Early-Diverging Mushroom-Forming Fungi Provides Insights into the Origins of Lignocellulose Decay Capabilities.</title>
        <authorList>
            <person name="Nagy L.G."/>
            <person name="Riley R."/>
            <person name="Tritt A."/>
            <person name="Adam C."/>
            <person name="Daum C."/>
            <person name="Floudas D."/>
            <person name="Sun H."/>
            <person name="Yadav J.S."/>
            <person name="Pangilinan J."/>
            <person name="Larsson K.H."/>
            <person name="Matsuura K."/>
            <person name="Barry K."/>
            <person name="Labutti K."/>
            <person name="Kuo R."/>
            <person name="Ohm R.A."/>
            <person name="Bhattacharya S.S."/>
            <person name="Shirouzu T."/>
            <person name="Yoshinaga Y."/>
            <person name="Martin F.M."/>
            <person name="Grigoriev I.V."/>
            <person name="Hibbett D.S."/>
        </authorList>
    </citation>
    <scope>NUCLEOTIDE SEQUENCE [LARGE SCALE GENOMIC DNA]</scope>
    <source>
        <strain evidence="3 4">HHB14362 ss-1</strain>
    </source>
</reference>
<dbReference type="STRING" id="1314782.A0A165TUK8"/>
<dbReference type="Pfam" id="PF00651">
    <property type="entry name" value="BTB"/>
    <property type="match status" value="1"/>
</dbReference>
<feature type="compositionally biased region" description="Low complexity" evidence="1">
    <location>
        <begin position="52"/>
        <end position="70"/>
    </location>
</feature>
<evidence type="ECO:0000313" key="4">
    <source>
        <dbReference type="Proteomes" id="UP000076761"/>
    </source>
</evidence>
<evidence type="ECO:0000256" key="1">
    <source>
        <dbReference type="SAM" id="MobiDB-lite"/>
    </source>
</evidence>
<dbReference type="InterPro" id="IPR000210">
    <property type="entry name" value="BTB/POZ_dom"/>
</dbReference>
<dbReference type="InParanoid" id="A0A165TUK8"/>
<feature type="compositionally biased region" description="Basic and acidic residues" evidence="1">
    <location>
        <begin position="412"/>
        <end position="421"/>
    </location>
</feature>
<dbReference type="Gene3D" id="3.30.710.10">
    <property type="entry name" value="Potassium Channel Kv1.1, Chain A"/>
    <property type="match status" value="1"/>
</dbReference>
<name>A0A165TUK8_9AGAM</name>
<sequence length="512" mass="56629">MQREPVEELIQRLVPTLLRELSITAASAPSSNASTGYMPVPPSDLTRSPQLSAPLSRSPSIVSSISLSPATGHHHNGPPEHTYSARAAPEYESPQIYQHTYSPVYHVESSVSPGFRPLSPPRPISVISGVGSSQNTSQYQRSLRSLSPVLQPSEYEDGIATPAATSDTMPLTRSPSPLRLVVALSTGAKVHDHYFFDDGTVTFMVERTLFRVHRFFFERDSALFRDQLLTHPEVRSGDSIVELKDCTALDFERFLGVLYPNAFNQHTATTLEEWSSILALSAQWGFESIRLLAIREVFPLASSIDRVALGLKYDIKDWLLDAYLDICLRRDPISDDEAERLGAKDVARVSRLREKILREQLPTSDLVGMTNLVENVFHLRMQVANQESSIERSRPDGYTTGMAAKSENLPTDESKQTDVESSRGGGSGSSGPPTVSQSDTDPNLLTRESSDSATVHPSKSISEARPTARSEMRASVAAVTLSKIRERAMMLREEQMERKRHMAEDGSGRRAH</sequence>
<dbReference type="AlphaFoldDB" id="A0A165TUK8"/>
<proteinExistence type="predicted"/>
<evidence type="ECO:0000313" key="3">
    <source>
        <dbReference type="EMBL" id="KZT27201.1"/>
    </source>
</evidence>
<dbReference type="InterPro" id="IPR011333">
    <property type="entry name" value="SKP1/BTB/POZ_sf"/>
</dbReference>
<dbReference type="Proteomes" id="UP000076761">
    <property type="component" value="Unassembled WGS sequence"/>
</dbReference>
<accession>A0A165TUK8</accession>
<dbReference type="OrthoDB" id="3248190at2759"/>
<keyword evidence="4" id="KW-1185">Reference proteome</keyword>
<feature type="region of interest" description="Disordered" evidence="1">
    <location>
        <begin position="386"/>
        <end position="474"/>
    </location>
</feature>